<dbReference type="EMBL" id="JAYKXN010000001">
    <property type="protein sequence ID" value="KAK7317477.1"/>
    <property type="molecule type" value="Genomic_DNA"/>
</dbReference>
<keyword evidence="1" id="KW-0812">Transmembrane</keyword>
<organism evidence="2 3">
    <name type="scientific">Clitoria ternatea</name>
    <name type="common">Butterfly pea</name>
    <dbReference type="NCBI Taxonomy" id="43366"/>
    <lineage>
        <taxon>Eukaryota</taxon>
        <taxon>Viridiplantae</taxon>
        <taxon>Streptophyta</taxon>
        <taxon>Embryophyta</taxon>
        <taxon>Tracheophyta</taxon>
        <taxon>Spermatophyta</taxon>
        <taxon>Magnoliopsida</taxon>
        <taxon>eudicotyledons</taxon>
        <taxon>Gunneridae</taxon>
        <taxon>Pentapetalae</taxon>
        <taxon>rosids</taxon>
        <taxon>fabids</taxon>
        <taxon>Fabales</taxon>
        <taxon>Fabaceae</taxon>
        <taxon>Papilionoideae</taxon>
        <taxon>50 kb inversion clade</taxon>
        <taxon>NPAAA clade</taxon>
        <taxon>indigoferoid/millettioid clade</taxon>
        <taxon>Phaseoleae</taxon>
        <taxon>Clitoria</taxon>
    </lineage>
</organism>
<gene>
    <name evidence="2" type="ORF">RJT34_01745</name>
</gene>
<accession>A0AAN9Q0M6</accession>
<evidence type="ECO:0000313" key="3">
    <source>
        <dbReference type="Proteomes" id="UP001359559"/>
    </source>
</evidence>
<keyword evidence="1" id="KW-1133">Transmembrane helix</keyword>
<keyword evidence="1" id="KW-0472">Membrane</keyword>
<protein>
    <submittedName>
        <fullName evidence="2">Uncharacterized protein</fullName>
    </submittedName>
</protein>
<evidence type="ECO:0000256" key="1">
    <source>
        <dbReference type="SAM" id="Phobius"/>
    </source>
</evidence>
<dbReference type="Proteomes" id="UP001359559">
    <property type="component" value="Unassembled WGS sequence"/>
</dbReference>
<proteinExistence type="predicted"/>
<dbReference type="AlphaFoldDB" id="A0AAN9Q0M6"/>
<feature type="transmembrane region" description="Helical" evidence="1">
    <location>
        <begin position="6"/>
        <end position="28"/>
    </location>
</feature>
<reference evidence="2 3" key="1">
    <citation type="submission" date="2024-01" db="EMBL/GenBank/DDBJ databases">
        <title>The genomes of 5 underutilized Papilionoideae crops provide insights into root nodulation and disease resistance.</title>
        <authorList>
            <person name="Yuan L."/>
        </authorList>
    </citation>
    <scope>NUCLEOTIDE SEQUENCE [LARGE SCALE GENOMIC DNA]</scope>
    <source>
        <strain evidence="2">LY-2023</strain>
        <tissue evidence="2">Leaf</tissue>
    </source>
</reference>
<keyword evidence="3" id="KW-1185">Reference proteome</keyword>
<evidence type="ECO:0000313" key="2">
    <source>
        <dbReference type="EMBL" id="KAK7317477.1"/>
    </source>
</evidence>
<comment type="caution">
    <text evidence="2">The sequence shown here is derived from an EMBL/GenBank/DDBJ whole genome shotgun (WGS) entry which is preliminary data.</text>
</comment>
<sequence>MFPHLRLFFLLFVVRGIISYFCVISYCFKLFSHIAIVYCVLRNTSPTGNPQPLPLHEESSPKATYKSVTVNMGFALDPQQIIKFVNLNPEIKIGLEEYERLCVPWKPAFIVKLFDR</sequence>
<name>A0AAN9Q0M6_CLITE</name>